<dbReference type="eggNOG" id="ENOG50333MZ">
    <property type="taxonomic scope" value="Bacteria"/>
</dbReference>
<dbReference type="STRING" id="370438.PTH_1280"/>
<evidence type="ECO:0000256" key="1">
    <source>
        <dbReference type="SAM" id="Phobius"/>
    </source>
</evidence>
<organism evidence="2 3">
    <name type="scientific">Pelotomaculum thermopropionicum (strain DSM 13744 / JCM 10971 / SI)</name>
    <dbReference type="NCBI Taxonomy" id="370438"/>
    <lineage>
        <taxon>Bacteria</taxon>
        <taxon>Bacillati</taxon>
        <taxon>Bacillota</taxon>
        <taxon>Clostridia</taxon>
        <taxon>Eubacteriales</taxon>
        <taxon>Desulfotomaculaceae</taxon>
        <taxon>Pelotomaculum</taxon>
    </lineage>
</organism>
<protein>
    <submittedName>
        <fullName evidence="2">Hypothetical membrane protein</fullName>
    </submittedName>
</protein>
<dbReference type="HOGENOM" id="CLU_173880_0_0_9"/>
<feature type="transmembrane region" description="Helical" evidence="1">
    <location>
        <begin position="43"/>
        <end position="68"/>
    </location>
</feature>
<keyword evidence="1" id="KW-1133">Transmembrane helix</keyword>
<evidence type="ECO:0000313" key="2">
    <source>
        <dbReference type="EMBL" id="BAF59461.1"/>
    </source>
</evidence>
<dbReference type="AlphaFoldDB" id="A5D2T1"/>
<proteinExistence type="predicted"/>
<reference evidence="3" key="1">
    <citation type="journal article" date="2008" name="Genome Res.">
        <title>The genome of Pelotomaculum thermopropionicum reveals niche-associated evolution in anaerobic microbiota.</title>
        <authorList>
            <person name="Kosaka T."/>
            <person name="Kato S."/>
            <person name="Shimoyama T."/>
            <person name="Ishii S."/>
            <person name="Abe T."/>
            <person name="Watanabe K."/>
        </authorList>
    </citation>
    <scope>NUCLEOTIDE SEQUENCE [LARGE SCALE GENOMIC DNA]</scope>
    <source>
        <strain evidence="3">DSM 13744 / JCM 10971 / SI</strain>
    </source>
</reference>
<dbReference type="Proteomes" id="UP000006556">
    <property type="component" value="Chromosome"/>
</dbReference>
<dbReference type="EMBL" id="AP009389">
    <property type="protein sequence ID" value="BAF59461.1"/>
    <property type="molecule type" value="Genomic_DNA"/>
</dbReference>
<keyword evidence="1" id="KW-0812">Transmembrane</keyword>
<accession>A5D2T1</accession>
<gene>
    <name evidence="2" type="ordered locus">PTH_1280</name>
</gene>
<dbReference type="KEGG" id="pth:PTH_1280"/>
<evidence type="ECO:0000313" key="3">
    <source>
        <dbReference type="Proteomes" id="UP000006556"/>
    </source>
</evidence>
<sequence>MSAVAVGIVILLLVTLSVRERIRIQMQREKDWSFIGEAKPSPLSQALANLVGVAGGVYLSMVVLATFLEIQLPERVQMGNFAFEPLAALSILLALMQPFLQRAIDAWRRF</sequence>
<feature type="transmembrane region" description="Helical" evidence="1">
    <location>
        <begin position="80"/>
        <end position="100"/>
    </location>
</feature>
<keyword evidence="3" id="KW-1185">Reference proteome</keyword>
<keyword evidence="1" id="KW-0472">Membrane</keyword>
<name>A5D2T1_PELTS</name>